<reference evidence="4 5" key="1">
    <citation type="submission" date="2018-12" db="EMBL/GenBank/DDBJ databases">
        <title>Genome sequence from the cellulolytic species, Caldicellulosiruptor changbaiensis.</title>
        <authorList>
            <person name="Blumer-Schuette S.E."/>
            <person name="Mendoza C."/>
        </authorList>
    </citation>
    <scope>NUCLEOTIDE SEQUENCE [LARGE SCALE GENOMIC DNA]</scope>
    <source>
        <strain evidence="4 5">CBS-Z</strain>
    </source>
</reference>
<evidence type="ECO:0000256" key="1">
    <source>
        <dbReference type="ARBA" id="ARBA00001946"/>
    </source>
</evidence>
<dbReference type="GO" id="GO:0019693">
    <property type="term" value="P:ribose phosphate metabolic process"/>
    <property type="evidence" value="ECO:0007669"/>
    <property type="project" value="TreeGrafter"/>
</dbReference>
<dbReference type="PANTHER" id="PTHR11839:SF18">
    <property type="entry name" value="NUDIX HYDROLASE DOMAIN-CONTAINING PROTEIN"/>
    <property type="match status" value="1"/>
</dbReference>
<dbReference type="PROSITE" id="PS51462">
    <property type="entry name" value="NUDIX"/>
    <property type="match status" value="1"/>
</dbReference>
<evidence type="ECO:0000313" key="5">
    <source>
        <dbReference type="Proteomes" id="UP000282930"/>
    </source>
</evidence>
<dbReference type="InterPro" id="IPR020084">
    <property type="entry name" value="NUDIX_hydrolase_CS"/>
</dbReference>
<dbReference type="FunFam" id="3.90.79.10:FF:000024">
    <property type="entry name" value="ADP-ribose pyrophosphatase"/>
    <property type="match status" value="1"/>
</dbReference>
<dbReference type="GO" id="GO:0016787">
    <property type="term" value="F:hydrolase activity"/>
    <property type="evidence" value="ECO:0007669"/>
    <property type="project" value="UniProtKB-KW"/>
</dbReference>
<dbReference type="InterPro" id="IPR015797">
    <property type="entry name" value="NUDIX_hydrolase-like_dom_sf"/>
</dbReference>
<evidence type="ECO:0000256" key="2">
    <source>
        <dbReference type="ARBA" id="ARBA00022801"/>
    </source>
</evidence>
<evidence type="ECO:0000259" key="3">
    <source>
        <dbReference type="PROSITE" id="PS51462"/>
    </source>
</evidence>
<evidence type="ECO:0000313" key="4">
    <source>
        <dbReference type="EMBL" id="AZT90366.1"/>
    </source>
</evidence>
<dbReference type="KEGG" id="ccha:ELD05_06770"/>
<sequence>MDLYEKTIESKLIYDGSFISLKVDKVLLPDGKTSQRAIVLHSGAAVVVPVDQENNVVLIKQFRKPIEKVIIELPAGKLDKNEDPLSCAKRELEEETGFRAQEFIKLTEIYTTPGFSNEVIHVYLARGLSQGSSHTDLDEFVEVFKVSLDEAILMVKNGEIKDAKTIIGLLFAKMFLEEQEYKG</sequence>
<dbReference type="AlphaFoldDB" id="A0A3T0D5N2"/>
<dbReference type="Proteomes" id="UP000282930">
    <property type="component" value="Chromosome"/>
</dbReference>
<dbReference type="EMBL" id="CP034791">
    <property type="protein sequence ID" value="AZT90366.1"/>
    <property type="molecule type" value="Genomic_DNA"/>
</dbReference>
<dbReference type="GO" id="GO:0005829">
    <property type="term" value="C:cytosol"/>
    <property type="evidence" value="ECO:0007669"/>
    <property type="project" value="TreeGrafter"/>
</dbReference>
<accession>A0A3T0D5N2</accession>
<gene>
    <name evidence="4" type="ORF">ELD05_06770</name>
</gene>
<dbReference type="Gene3D" id="3.90.79.10">
    <property type="entry name" value="Nucleoside Triphosphate Pyrophosphohydrolase"/>
    <property type="match status" value="1"/>
</dbReference>
<keyword evidence="2 4" id="KW-0378">Hydrolase</keyword>
<dbReference type="InterPro" id="IPR000086">
    <property type="entry name" value="NUDIX_hydrolase_dom"/>
</dbReference>
<name>A0A3T0D5N2_9FIRM</name>
<feature type="domain" description="Nudix hydrolase" evidence="3">
    <location>
        <begin position="39"/>
        <end position="168"/>
    </location>
</feature>
<comment type="cofactor">
    <cofactor evidence="1">
        <name>Mg(2+)</name>
        <dbReference type="ChEBI" id="CHEBI:18420"/>
    </cofactor>
</comment>
<dbReference type="PANTHER" id="PTHR11839">
    <property type="entry name" value="UDP/ADP-SUGAR PYROPHOSPHATASE"/>
    <property type="match status" value="1"/>
</dbReference>
<proteinExistence type="predicted"/>
<dbReference type="RefSeq" id="WP_127351832.1">
    <property type="nucleotide sequence ID" value="NZ_CP034791.1"/>
</dbReference>
<keyword evidence="5" id="KW-1185">Reference proteome</keyword>
<dbReference type="GO" id="GO:0006753">
    <property type="term" value="P:nucleoside phosphate metabolic process"/>
    <property type="evidence" value="ECO:0007669"/>
    <property type="project" value="TreeGrafter"/>
</dbReference>
<organism evidence="4 5">
    <name type="scientific">Caldicellulosiruptor changbaiensis</name>
    <dbReference type="NCBI Taxonomy" id="1222016"/>
    <lineage>
        <taxon>Bacteria</taxon>
        <taxon>Bacillati</taxon>
        <taxon>Bacillota</taxon>
        <taxon>Bacillota incertae sedis</taxon>
        <taxon>Caldicellulosiruptorales</taxon>
        <taxon>Caldicellulosiruptoraceae</taxon>
        <taxon>Caldicellulosiruptor</taxon>
    </lineage>
</organism>
<dbReference type="SUPFAM" id="SSF55811">
    <property type="entry name" value="Nudix"/>
    <property type="match status" value="1"/>
</dbReference>
<protein>
    <submittedName>
        <fullName evidence="4">NUDIX hydrolase</fullName>
    </submittedName>
</protein>
<dbReference type="Pfam" id="PF00293">
    <property type="entry name" value="NUDIX"/>
    <property type="match status" value="1"/>
</dbReference>
<dbReference type="PROSITE" id="PS00893">
    <property type="entry name" value="NUDIX_BOX"/>
    <property type="match status" value="1"/>
</dbReference>